<keyword evidence="1" id="KW-0479">Metal-binding</keyword>
<dbReference type="CDD" id="cd10917">
    <property type="entry name" value="CE4_NodB_like_6s_7s"/>
    <property type="match status" value="1"/>
</dbReference>
<dbReference type="PANTHER" id="PTHR10587">
    <property type="entry name" value="GLYCOSYL TRANSFERASE-RELATED"/>
    <property type="match status" value="1"/>
</dbReference>
<evidence type="ECO:0000256" key="3">
    <source>
        <dbReference type="SAM" id="SignalP"/>
    </source>
</evidence>
<proteinExistence type="predicted"/>
<keyword evidence="2" id="KW-0378">Hydrolase</keyword>
<dbReference type="Pfam" id="PF01522">
    <property type="entry name" value="Polysacc_deac_1"/>
    <property type="match status" value="1"/>
</dbReference>
<comment type="caution">
    <text evidence="5">The sequence shown here is derived from an EMBL/GenBank/DDBJ whole genome shotgun (WGS) entry which is preliminary data.</text>
</comment>
<reference evidence="5 6" key="1">
    <citation type="submission" date="2017-11" db="EMBL/GenBank/DDBJ databases">
        <title>Genome sequencing of a diverse group of Pseudomonas species.</title>
        <authorList>
            <person name="Loper J."/>
        </authorList>
    </citation>
    <scope>NUCLEOTIDE SEQUENCE [LARGE SCALE GENOMIC DNA]</scope>
    <source>
        <strain evidence="5 6">NCPPB 2192</strain>
    </source>
</reference>
<accession>A0ABX4QFN3</accession>
<dbReference type="PANTHER" id="PTHR10587:SF133">
    <property type="entry name" value="CHITIN DEACETYLASE 1-RELATED"/>
    <property type="match status" value="1"/>
</dbReference>
<dbReference type="SUPFAM" id="SSF88713">
    <property type="entry name" value="Glycoside hydrolase/deacetylase"/>
    <property type="match status" value="1"/>
</dbReference>
<gene>
    <name evidence="5" type="ORF">ATI14_2545</name>
</gene>
<dbReference type="InterPro" id="IPR011330">
    <property type="entry name" value="Glyco_hydro/deAcase_b/a-brl"/>
</dbReference>
<dbReference type="Proteomes" id="UP000232891">
    <property type="component" value="Unassembled WGS sequence"/>
</dbReference>
<protein>
    <submittedName>
        <fullName evidence="5">Peptidoglycan/xylan/chitin deacetylase (PgdA/CDA1 family)</fullName>
    </submittedName>
</protein>
<feature type="domain" description="NodB homology" evidence="4">
    <location>
        <begin position="198"/>
        <end position="322"/>
    </location>
</feature>
<keyword evidence="3" id="KW-0732">Signal</keyword>
<evidence type="ECO:0000313" key="5">
    <source>
        <dbReference type="EMBL" id="PKA75631.1"/>
    </source>
</evidence>
<sequence length="393" mass="44623">MLVNVIGYSGRRLWRGRFRVRIALLLSAFLLCLSAQAAPVDVASLDRGTWPEKLSSPALFDVASRAEILMFAHSLIASEAQDETALKQRLGLKIINLAAIDDLRRQLWQRLLENYTHAEQSCEEDASFCYLVESMDDLREQAGKFEVSDNSFYIGWAAPSHHFHERYLDELLRKAALFPQISSEIARFGDHERNGDELNDRMFLLTFDGGPAPVSGNTDWLTDYLRKQKMNATFFALGSSLQNRVERSSAADVQALYQGQCVGIQGWQYRSHSHWVDWQSSITRSAALAQNLMPENYVPLFRPPYGQRRADSQGFFQSQGLQVALWDIDSQDDPGMLKPDESAQRVLTLMLLWRKGVIVFHDTQDKARVALPLLMQATAQSGLGWQDCREAFR</sequence>
<evidence type="ECO:0000313" key="6">
    <source>
        <dbReference type="Proteomes" id="UP000232891"/>
    </source>
</evidence>
<name>A0ABX4QFN3_PSETO</name>
<dbReference type="InterPro" id="IPR050248">
    <property type="entry name" value="Polysacc_deacetylase_ArnD"/>
</dbReference>
<keyword evidence="6" id="KW-1185">Reference proteome</keyword>
<evidence type="ECO:0000259" key="4">
    <source>
        <dbReference type="Pfam" id="PF01522"/>
    </source>
</evidence>
<organism evidence="5 6">
    <name type="scientific">Pseudomonas tolaasii NCPPB 2192</name>
    <dbReference type="NCBI Taxonomy" id="564423"/>
    <lineage>
        <taxon>Bacteria</taxon>
        <taxon>Pseudomonadati</taxon>
        <taxon>Pseudomonadota</taxon>
        <taxon>Gammaproteobacteria</taxon>
        <taxon>Pseudomonadales</taxon>
        <taxon>Pseudomonadaceae</taxon>
        <taxon>Pseudomonas</taxon>
    </lineage>
</organism>
<dbReference type="EMBL" id="PHHD01000001">
    <property type="protein sequence ID" value="PKA75631.1"/>
    <property type="molecule type" value="Genomic_DNA"/>
</dbReference>
<dbReference type="InterPro" id="IPR002509">
    <property type="entry name" value="NODB_dom"/>
</dbReference>
<evidence type="ECO:0000256" key="1">
    <source>
        <dbReference type="ARBA" id="ARBA00022723"/>
    </source>
</evidence>
<evidence type="ECO:0000256" key="2">
    <source>
        <dbReference type="ARBA" id="ARBA00022801"/>
    </source>
</evidence>
<feature type="chain" id="PRO_5047426684" evidence="3">
    <location>
        <begin position="38"/>
        <end position="393"/>
    </location>
</feature>
<feature type="signal peptide" evidence="3">
    <location>
        <begin position="1"/>
        <end position="37"/>
    </location>
</feature>
<dbReference type="Gene3D" id="3.20.20.370">
    <property type="entry name" value="Glycoside hydrolase/deacetylase"/>
    <property type="match status" value="1"/>
</dbReference>